<reference evidence="1 2" key="1">
    <citation type="submission" date="2012-12" db="EMBL/GenBank/DDBJ databases">
        <title>The Genome Sequence of Bacillus cereus VD133.</title>
        <authorList>
            <consortium name="The Broad Institute Genome Sequencing Platform"/>
            <consortium name="The Broad Institute Genome Sequencing Center for Infectious Disease"/>
            <person name="Feldgarden M."/>
            <person name="Van der Auwera G.A."/>
            <person name="Mahillon J."/>
            <person name="Duprez V."/>
            <person name="Timmery S."/>
            <person name="Mattelet C."/>
            <person name="Dierick K."/>
            <person name="Sun M."/>
            <person name="Yu Z."/>
            <person name="Zhu L."/>
            <person name="Hu X."/>
            <person name="Shank E.B."/>
            <person name="Swiecicka I."/>
            <person name="Hansen B.M."/>
            <person name="Andrup L."/>
            <person name="Walker B."/>
            <person name="Young S.K."/>
            <person name="Zeng Q."/>
            <person name="Gargeya S."/>
            <person name="Fitzgerald M."/>
            <person name="Haas B."/>
            <person name="Abouelleil A."/>
            <person name="Alvarado L."/>
            <person name="Arachchi H.M."/>
            <person name="Berlin A.M."/>
            <person name="Chapman S.B."/>
            <person name="Dewar J."/>
            <person name="Goldberg J."/>
            <person name="Griggs A."/>
            <person name="Gujja S."/>
            <person name="Hansen M."/>
            <person name="Howarth C."/>
            <person name="Imamovic A."/>
            <person name="Larimer J."/>
            <person name="McCowan C."/>
            <person name="Murphy C."/>
            <person name="Neiman D."/>
            <person name="Pearson M."/>
            <person name="Priest M."/>
            <person name="Roberts A."/>
            <person name="Saif S."/>
            <person name="Shea T."/>
            <person name="Sisk P."/>
            <person name="Sykes S."/>
            <person name="Wortman J."/>
            <person name="Nusbaum C."/>
            <person name="Birren B."/>
        </authorList>
    </citation>
    <scope>NUCLEOTIDE SEQUENCE [LARGE SCALE GENOMIC DNA]</scope>
    <source>
        <strain evidence="1 2">VD133</strain>
    </source>
</reference>
<evidence type="ECO:0000313" key="2">
    <source>
        <dbReference type="Proteomes" id="UP000014018"/>
    </source>
</evidence>
<evidence type="ECO:0000313" key="1">
    <source>
        <dbReference type="EMBL" id="EOO24936.1"/>
    </source>
</evidence>
<organism evidence="1 2">
    <name type="scientific">Bacillus cereus VD133</name>
    <dbReference type="NCBI Taxonomy" id="1053233"/>
    <lineage>
        <taxon>Bacteria</taxon>
        <taxon>Bacillati</taxon>
        <taxon>Bacillota</taxon>
        <taxon>Bacilli</taxon>
        <taxon>Bacillales</taxon>
        <taxon>Bacillaceae</taxon>
        <taxon>Bacillus</taxon>
        <taxon>Bacillus cereus group</taxon>
    </lineage>
</organism>
<protein>
    <submittedName>
        <fullName evidence="1">Uncharacterized protein</fullName>
    </submittedName>
</protein>
<comment type="caution">
    <text evidence="1">The sequence shown here is derived from an EMBL/GenBank/DDBJ whole genome shotgun (WGS) entry which is preliminary data.</text>
</comment>
<name>A0A9W5UZG9_BACCE</name>
<dbReference type="Proteomes" id="UP000014018">
    <property type="component" value="Unassembled WGS sequence"/>
</dbReference>
<proteinExistence type="predicted"/>
<dbReference type="AlphaFoldDB" id="A0A9W5UZG9"/>
<dbReference type="EMBL" id="AHFB01000147">
    <property type="protein sequence ID" value="EOO24936.1"/>
    <property type="molecule type" value="Genomic_DNA"/>
</dbReference>
<accession>A0A9W5UZG9</accession>
<sequence length="615" mass="68034">MPFQISMQGHWKLTVITKDAWFKQQIVISGSKSDGIYPGIVGMSVEIKGQELNPWTLKIQHNNGTIWGDSELRLTPEVLSGSQITFNIESEDEPASGSDNDFNDLIVKAEKVGMIEVPFRPYALRMNTLQMMPDGVFEAALGTYYMGVCIQNVWTKPLSADSLIGISDVSRNILAAGGVQIIDTWSTEEQEVLGQKMQGAYVVLGSLAPGEMRTIYFKVNCKSAKPRKHIIEFKVINTAMPDPNHLNRRTTQTIFVTRSSFNAVTKEFVSECDRGRLFLKLREVTVEYSSLINVVRCAREHRAQHGDPIENRARDILQNLLSGQKVDLCELKHLLDCFCTNDDRNSGRWPCGDILMFPTVFDYRVVYNKPYVGQYGPIPFDDPWWKVVLMILAILLTAAAGASEASDIANGSDDVVIGKLFSSSLEPEADGKYLVDAALCALNGNRALPSVMPPIQILDAQSGENYLVPIDALDGEITLTGETMSNLEIANRIAAYTANKNDPSAIEGVRVFKSGARTGLTHGLMVAVEDLHRTDDDGVTRHFKEQIRFIPIKDPTDPASGQRISQTGDSGSLWIHKETKKIVALNHSAAIDDSGSIAHGTRIEDVINKMNIRFL</sequence>
<gene>
    <name evidence="1" type="ORF">IIU_06509</name>
</gene>